<keyword evidence="3" id="KW-0131">Cell cycle</keyword>
<keyword evidence="1" id="KW-0694">RNA-binding</keyword>
<evidence type="ECO:0000256" key="1">
    <source>
        <dbReference type="PROSITE-ProRule" id="PRU00182"/>
    </source>
</evidence>
<gene>
    <name evidence="3" type="ORF">SAMN05216362_11234</name>
</gene>
<dbReference type="RefSeq" id="WP_091773400.1">
    <property type="nucleotide sequence ID" value="NZ_FOES01000012.1"/>
</dbReference>
<accession>A0A1H9FHZ6</accession>
<dbReference type="Gene3D" id="3.30.420.40">
    <property type="match status" value="2"/>
</dbReference>
<keyword evidence="3" id="KW-0132">Cell division</keyword>
<protein>
    <submittedName>
        <fullName evidence="3">Cell division protein FtsA</fullName>
    </submittedName>
</protein>
<dbReference type="STRING" id="571933.SAMN05216362_11234"/>
<dbReference type="InterPro" id="IPR050696">
    <property type="entry name" value="FtsA/MreB"/>
</dbReference>
<reference evidence="3 4" key="1">
    <citation type="submission" date="2016-10" db="EMBL/GenBank/DDBJ databases">
        <authorList>
            <person name="de Groot N.N."/>
        </authorList>
    </citation>
    <scope>NUCLEOTIDE SEQUENCE [LARGE SCALE GENOMIC DNA]</scope>
    <source>
        <strain evidence="3 4">DSM 21633</strain>
    </source>
</reference>
<name>A0A1H9FHZ6_9BACI</name>
<feature type="domain" description="SHS2" evidence="2">
    <location>
        <begin position="5"/>
        <end position="202"/>
    </location>
</feature>
<dbReference type="SMART" id="SM00842">
    <property type="entry name" value="FtsA"/>
    <property type="match status" value="1"/>
</dbReference>
<dbReference type="Proteomes" id="UP000199427">
    <property type="component" value="Unassembled WGS sequence"/>
</dbReference>
<dbReference type="PANTHER" id="PTHR32432">
    <property type="entry name" value="CELL DIVISION PROTEIN FTSA-RELATED"/>
    <property type="match status" value="1"/>
</dbReference>
<dbReference type="GO" id="GO:0003723">
    <property type="term" value="F:RNA binding"/>
    <property type="evidence" value="ECO:0007669"/>
    <property type="project" value="UniProtKB-KW"/>
</dbReference>
<keyword evidence="4" id="KW-1185">Reference proteome</keyword>
<evidence type="ECO:0000313" key="4">
    <source>
        <dbReference type="Proteomes" id="UP000199427"/>
    </source>
</evidence>
<dbReference type="PANTHER" id="PTHR32432:SF3">
    <property type="entry name" value="ETHANOLAMINE UTILIZATION PROTEIN EUTJ"/>
    <property type="match status" value="1"/>
</dbReference>
<dbReference type="EMBL" id="FOES01000012">
    <property type="protein sequence ID" value="SEQ37581.1"/>
    <property type="molecule type" value="Genomic_DNA"/>
</dbReference>
<proteinExistence type="predicted"/>
<dbReference type="SUPFAM" id="SSF53067">
    <property type="entry name" value="Actin-like ATPase domain"/>
    <property type="match status" value="2"/>
</dbReference>
<dbReference type="PROSITE" id="PS50889">
    <property type="entry name" value="S4"/>
    <property type="match status" value="1"/>
</dbReference>
<evidence type="ECO:0000259" key="2">
    <source>
        <dbReference type="SMART" id="SM00842"/>
    </source>
</evidence>
<dbReference type="InterPro" id="IPR003494">
    <property type="entry name" value="SHS2_FtsA"/>
</dbReference>
<dbReference type="Pfam" id="PF14450">
    <property type="entry name" value="FtsA"/>
    <property type="match status" value="1"/>
</dbReference>
<organism evidence="3 4">
    <name type="scientific">Piscibacillus halophilus</name>
    <dbReference type="NCBI Taxonomy" id="571933"/>
    <lineage>
        <taxon>Bacteria</taxon>
        <taxon>Bacillati</taxon>
        <taxon>Bacillota</taxon>
        <taxon>Bacilli</taxon>
        <taxon>Bacillales</taxon>
        <taxon>Bacillaceae</taxon>
        <taxon>Piscibacillus</taxon>
    </lineage>
</organism>
<dbReference type="GO" id="GO:0051301">
    <property type="term" value="P:cell division"/>
    <property type="evidence" value="ECO:0007669"/>
    <property type="project" value="UniProtKB-KW"/>
</dbReference>
<sequence>MSEKLFALDIGTRSVIGLILEHNHSQYKVLDMVTEEHEERSMLDGQIHNILKVSDVIHNVKKQLETKHGPLSKVCVAAAGRALKTKRASYEISILEQPLMTDEDILHLELSAVQQAQYQLAEEEQSNQMTHYYCVGYSVLHYLLDESEIGSLVDQQGEKAKVDIIATFLPKVVVDSLLSALKRADLEMEALTLEPIAAIQVLIPESMRRLNVSLVDIGAGTSDIAITSEGTITAYGMVPKAGDEITEALSETFLLDFHKAEFAKRQLTNQQTIEFEDILGIQHQYQYAEVVNEIDDSISDLAASISEEILLLNQKSPQAVMLVGGGSLTPELPRKIAKILNLPENRVVVRGIDAIQPLTNKECLPDSPEYITPIGIAIAAKQNPVKYISVTVNERTIRLFDLKQLTIADSLLAAGIQVNKLYGKPGMAIMVELNGKNMTLPGTLGSAPIIKINGREASIQDPIKHNDHIDVIKGEDGRTPIYTVEDVLGNTPKMTVHINQEVYQLPLPVLVNGHEVPLDYTLSDNDRIIWHSHYSLEHVLKQCGFDHVLSKMRPFKITLNHKNIKIFDYIIQVQKQGKELQLTDRIHNHDQLTIKQNESITVEKLLEQVDKESDHSIQVYFNQQPVKLTKRLTKVYRNGEIIDFNTMIQPDDVIIYEDQTEEPFIFQNIFRYIDIDFDQIQGNRFKLIKNHKEVGFLEEIHGGDQLSIEFDKTSNPKLPQ</sequence>
<dbReference type="InterPro" id="IPR043129">
    <property type="entry name" value="ATPase_NBD"/>
</dbReference>
<dbReference type="Gene3D" id="3.30.1490.300">
    <property type="match status" value="1"/>
</dbReference>
<dbReference type="CDD" id="cd24004">
    <property type="entry name" value="ASKHA_NBD_PilM-like"/>
    <property type="match status" value="1"/>
</dbReference>
<dbReference type="OrthoDB" id="9768127at2"/>
<dbReference type="AlphaFoldDB" id="A0A1H9FHZ6"/>
<evidence type="ECO:0000313" key="3">
    <source>
        <dbReference type="EMBL" id="SEQ37581.1"/>
    </source>
</evidence>